<dbReference type="OrthoDB" id="49093at2759"/>
<accession>A0A1Z5JFD5</accession>
<reference evidence="2 3" key="1">
    <citation type="journal article" date="2015" name="Plant Cell">
        <title>Oil accumulation by the oleaginous diatom Fistulifera solaris as revealed by the genome and transcriptome.</title>
        <authorList>
            <person name="Tanaka T."/>
            <person name="Maeda Y."/>
            <person name="Veluchamy A."/>
            <person name="Tanaka M."/>
            <person name="Abida H."/>
            <person name="Marechal E."/>
            <person name="Bowler C."/>
            <person name="Muto M."/>
            <person name="Sunaga Y."/>
            <person name="Tanaka M."/>
            <person name="Yoshino T."/>
            <person name="Taniguchi T."/>
            <person name="Fukuda Y."/>
            <person name="Nemoto M."/>
            <person name="Matsumoto M."/>
            <person name="Wong P.S."/>
            <person name="Aburatani S."/>
            <person name="Fujibuchi W."/>
        </authorList>
    </citation>
    <scope>NUCLEOTIDE SEQUENCE [LARGE SCALE GENOMIC DNA]</scope>
    <source>
        <strain evidence="2 3">JPCC DA0580</strain>
    </source>
</reference>
<evidence type="ECO:0000313" key="3">
    <source>
        <dbReference type="Proteomes" id="UP000198406"/>
    </source>
</evidence>
<feature type="compositionally biased region" description="Low complexity" evidence="1">
    <location>
        <begin position="56"/>
        <end position="72"/>
    </location>
</feature>
<feature type="region of interest" description="Disordered" evidence="1">
    <location>
        <begin position="1"/>
        <end position="72"/>
    </location>
</feature>
<feature type="compositionally biased region" description="Polar residues" evidence="1">
    <location>
        <begin position="546"/>
        <end position="555"/>
    </location>
</feature>
<feature type="compositionally biased region" description="Basic and acidic residues" evidence="1">
    <location>
        <begin position="17"/>
        <end position="47"/>
    </location>
</feature>
<feature type="compositionally biased region" description="Polar residues" evidence="1">
    <location>
        <begin position="202"/>
        <end position="237"/>
    </location>
</feature>
<evidence type="ECO:0000256" key="1">
    <source>
        <dbReference type="SAM" id="MobiDB-lite"/>
    </source>
</evidence>
<gene>
    <name evidence="2" type="ORF">FisN_15Hh199</name>
</gene>
<sequence length="868" mass="95009">MIMEPSADKAIGIAKSMSHDESMGGSESREEKPGRREKNGGERESSRMKGGNEVFPQNGGHYGYPQQQHQQQKINMRAPYPMVRGNAPPPYGFPHHGFMGNSYGGHPSHYHGHFPVPPYGAGPYGGGHPGAMKAPGYHPHPHHHHPQYQGAHYGIPPTYPHSHPQGPSYGSQVNPSDSASISSKSSMNSKKKRTFDGVHVNSLPNSYSFRRTDSNSSTASTLTAGNNTSMETNQTDDSQQKRDRDESLSGVLNMDRMDFDDRHIHHEVRNGNHRRSHSGDSTASSLSACGFSLASIEGQHDDSSKASIKRQKKLVVDTSVRPSSSCSHSIDVDQSSRFEQMSIEHKQLDSNTSAASSNSGRNIFLALSSSPMNAVDVDATPLKTNTTKKTDQIFKSKGIQSTGMDGHPPSDTPTPPAHVDIEDAVVHDDHNMLNRHLRGQSFTPLPHFSSVNVPGASPSNAAFASMINPQLSWSIAGDTPSLADLAEWEDDSKSKQRPGSTTSMESRPLPVSPHDFQAWKEEHDMADHAMSGTTTPLPMFFENANESNENRQMPSSRKAASHGDVHPYFPGSSNVKPLRPDQHGLWNQTPMFVGSDDNNYMPSPHERDYYAYHHMGHGGPGDRIRNLRGRVHPGHSYHPMPMHMAPTMSGHLPMTSPMGMNGGKGMWSPHPGMQGSMASPHHMGSPLAGMAQSKRKCVPIKAPIPAKFQGDIEKNKSLPVPEFTSLVNFPSHMSQKQAVNLPDGMRCCVMCGQACPCSTGNKGKKGKSKEGGLPNQNEHLSDKNSGYAIIPSQNKGLCTHCDVNVWVVVTSGLEIKWCKGCKNFRPWAAFGDKGLATKCLRCRERQREKYALQKEEKDKSRIETDIVA</sequence>
<feature type="compositionally biased region" description="Basic and acidic residues" evidence="1">
    <location>
        <begin position="238"/>
        <end position="247"/>
    </location>
</feature>
<comment type="caution">
    <text evidence="2">The sequence shown here is derived from an EMBL/GenBank/DDBJ whole genome shotgun (WGS) entry which is preliminary data.</text>
</comment>
<feature type="region of interest" description="Disordered" evidence="1">
    <location>
        <begin position="546"/>
        <end position="565"/>
    </location>
</feature>
<organism evidence="2 3">
    <name type="scientific">Fistulifera solaris</name>
    <name type="common">Oleaginous diatom</name>
    <dbReference type="NCBI Taxonomy" id="1519565"/>
    <lineage>
        <taxon>Eukaryota</taxon>
        <taxon>Sar</taxon>
        <taxon>Stramenopiles</taxon>
        <taxon>Ochrophyta</taxon>
        <taxon>Bacillariophyta</taxon>
        <taxon>Bacillariophyceae</taxon>
        <taxon>Bacillariophycidae</taxon>
        <taxon>Naviculales</taxon>
        <taxon>Naviculaceae</taxon>
        <taxon>Fistulifera</taxon>
    </lineage>
</organism>
<keyword evidence="3" id="KW-1185">Reference proteome</keyword>
<feature type="region of interest" description="Disordered" evidence="1">
    <location>
        <begin position="488"/>
        <end position="513"/>
    </location>
</feature>
<dbReference type="EMBL" id="BDSP01000055">
    <property type="protein sequence ID" value="GAX12720.1"/>
    <property type="molecule type" value="Genomic_DNA"/>
</dbReference>
<proteinExistence type="predicted"/>
<dbReference type="Proteomes" id="UP000198406">
    <property type="component" value="Unassembled WGS sequence"/>
</dbReference>
<feature type="region of interest" description="Disordered" evidence="1">
    <location>
        <begin position="759"/>
        <end position="779"/>
    </location>
</feature>
<dbReference type="AlphaFoldDB" id="A0A1Z5JFD5"/>
<feature type="compositionally biased region" description="Polar residues" evidence="1">
    <location>
        <begin position="320"/>
        <end position="329"/>
    </location>
</feature>
<evidence type="ECO:0000313" key="2">
    <source>
        <dbReference type="EMBL" id="GAX12720.1"/>
    </source>
</evidence>
<feature type="region of interest" description="Disordered" evidence="1">
    <location>
        <begin position="130"/>
        <end position="247"/>
    </location>
</feature>
<feature type="region of interest" description="Disordered" evidence="1">
    <location>
        <begin position="315"/>
        <end position="334"/>
    </location>
</feature>
<feature type="compositionally biased region" description="Low complexity" evidence="1">
    <location>
        <begin position="176"/>
        <end position="188"/>
    </location>
</feature>
<name>A0A1Z5JFD5_FISSO</name>
<protein>
    <submittedName>
        <fullName evidence="2">Uncharacterized protein</fullName>
    </submittedName>
</protein>
<dbReference type="InParanoid" id="A0A1Z5JFD5"/>